<proteinExistence type="predicted"/>
<name>A0ABU0F516_9PSEU</name>
<comment type="caution">
    <text evidence="1">The sequence shown here is derived from an EMBL/GenBank/DDBJ whole genome shotgun (WGS) entry which is preliminary data.</text>
</comment>
<dbReference type="RefSeq" id="WP_306998072.1">
    <property type="nucleotide sequence ID" value="NZ_JAUSUT010000001.1"/>
</dbReference>
<sequence length="120" mass="13107">MPLTPEYLREHRRHQLCGGCEDSGRCRLGLTKWTEEDGPIVFSSARGGLARVIHGGPAGVVFDEMLGLATTIDSPDFAVTRWLGVNYRRPVSIEEPLGMRGWSTGWRAETGTSTGTCGSR</sequence>
<accession>A0ABU0F516</accession>
<dbReference type="Proteomes" id="UP001229651">
    <property type="component" value="Unassembled WGS sequence"/>
</dbReference>
<dbReference type="InterPro" id="IPR029069">
    <property type="entry name" value="HotDog_dom_sf"/>
</dbReference>
<evidence type="ECO:0000313" key="1">
    <source>
        <dbReference type="EMBL" id="MDQ0382683.1"/>
    </source>
</evidence>
<organism evidence="1 2">
    <name type="scientific">Amycolatopsis thermophila</name>
    <dbReference type="NCBI Taxonomy" id="206084"/>
    <lineage>
        <taxon>Bacteria</taxon>
        <taxon>Bacillati</taxon>
        <taxon>Actinomycetota</taxon>
        <taxon>Actinomycetes</taxon>
        <taxon>Pseudonocardiales</taxon>
        <taxon>Pseudonocardiaceae</taxon>
        <taxon>Amycolatopsis</taxon>
    </lineage>
</organism>
<dbReference type="Gene3D" id="3.10.129.10">
    <property type="entry name" value="Hotdog Thioesterase"/>
    <property type="match status" value="1"/>
</dbReference>
<dbReference type="EMBL" id="JAUSUT010000001">
    <property type="protein sequence ID" value="MDQ0382683.1"/>
    <property type="molecule type" value="Genomic_DNA"/>
</dbReference>
<keyword evidence="2" id="KW-1185">Reference proteome</keyword>
<evidence type="ECO:0008006" key="3">
    <source>
        <dbReference type="Google" id="ProtNLM"/>
    </source>
</evidence>
<reference evidence="1 2" key="1">
    <citation type="submission" date="2023-07" db="EMBL/GenBank/DDBJ databases">
        <title>Sequencing the genomes of 1000 actinobacteria strains.</title>
        <authorList>
            <person name="Klenk H.-P."/>
        </authorList>
    </citation>
    <scope>NUCLEOTIDE SEQUENCE [LARGE SCALE GENOMIC DNA]</scope>
    <source>
        <strain evidence="1 2">DSM 45805</strain>
    </source>
</reference>
<gene>
    <name evidence="1" type="ORF">FB470_006677</name>
</gene>
<protein>
    <recommendedName>
        <fullName evidence="3">Thioesterase superfamily protein</fullName>
    </recommendedName>
</protein>
<evidence type="ECO:0000313" key="2">
    <source>
        <dbReference type="Proteomes" id="UP001229651"/>
    </source>
</evidence>
<dbReference type="SUPFAM" id="SSF54637">
    <property type="entry name" value="Thioesterase/thiol ester dehydrase-isomerase"/>
    <property type="match status" value="1"/>
</dbReference>